<comment type="similarity">
    <text evidence="2">Belongs to the ELP6 family.</text>
</comment>
<gene>
    <name evidence="4" type="ORF">PEBR_42479</name>
</gene>
<organism evidence="4 5">
    <name type="scientific">Penicillium brasilianum</name>
    <dbReference type="NCBI Taxonomy" id="104259"/>
    <lineage>
        <taxon>Eukaryota</taxon>
        <taxon>Fungi</taxon>
        <taxon>Dikarya</taxon>
        <taxon>Ascomycota</taxon>
        <taxon>Pezizomycotina</taxon>
        <taxon>Eurotiomycetes</taxon>
        <taxon>Eurotiomycetidae</taxon>
        <taxon>Eurotiales</taxon>
        <taxon>Aspergillaceae</taxon>
        <taxon>Penicillium</taxon>
    </lineage>
</organism>
<dbReference type="PANTHER" id="PTHR16184">
    <property type="entry name" value="ELONGATOR COMPLEX PROTEIN 6"/>
    <property type="match status" value="1"/>
</dbReference>
<evidence type="ECO:0000256" key="1">
    <source>
        <dbReference type="ARBA" id="ARBA00005043"/>
    </source>
</evidence>
<dbReference type="Proteomes" id="UP000190744">
    <property type="component" value="Unassembled WGS sequence"/>
</dbReference>
<evidence type="ECO:0000313" key="4">
    <source>
        <dbReference type="EMBL" id="OOQ81570.1"/>
    </source>
</evidence>
<comment type="pathway">
    <text evidence="1">tRNA modification; 5-methoxycarbonylmethyl-2-thiouridine-tRNA biosynthesis.</text>
</comment>
<name>A0A1S9R8E4_PENBI</name>
<dbReference type="UniPathway" id="UPA00988"/>
<comment type="caution">
    <text evidence="4">The sequence shown here is derived from an EMBL/GenBank/DDBJ whole genome shotgun (WGS) entry which is preliminary data.</text>
</comment>
<dbReference type="Gene3D" id="3.40.50.300">
    <property type="entry name" value="P-loop containing nucleotide triphosphate hydrolases"/>
    <property type="match status" value="1"/>
</dbReference>
<protein>
    <recommendedName>
        <fullName evidence="6">Elongator complex protein 6</fullName>
    </recommendedName>
</protein>
<dbReference type="GO" id="GO:0033588">
    <property type="term" value="C:elongator holoenzyme complex"/>
    <property type="evidence" value="ECO:0007669"/>
    <property type="project" value="InterPro"/>
</dbReference>
<accession>A0A1S9R8E4</accession>
<dbReference type="InterPro" id="IPR018627">
    <property type="entry name" value="ELP6"/>
</dbReference>
<evidence type="ECO:0000256" key="3">
    <source>
        <dbReference type="SAM" id="MobiDB-lite"/>
    </source>
</evidence>
<evidence type="ECO:0008006" key="6">
    <source>
        <dbReference type="Google" id="ProtNLM"/>
    </source>
</evidence>
<proteinExistence type="inferred from homology"/>
<reference evidence="5" key="1">
    <citation type="submission" date="2015-09" db="EMBL/GenBank/DDBJ databases">
        <authorList>
            <person name="Fill T.P."/>
            <person name="Baretta J.F."/>
            <person name="de Almeida L.G."/>
            <person name="Rocha M."/>
            <person name="de Souza D.H."/>
            <person name="Malavazi I."/>
            <person name="Cerdeira L.T."/>
            <person name="Hong H."/>
            <person name="Samborskyy M."/>
            <person name="de Vasconcelos A.T."/>
            <person name="Leadlay P."/>
            <person name="Rodrigues-Filho E."/>
        </authorList>
    </citation>
    <scope>NUCLEOTIDE SEQUENCE [LARGE SCALE GENOMIC DNA]</scope>
    <source>
        <strain evidence="5">LaBioMMi 136</strain>
    </source>
</reference>
<dbReference type="CDD" id="cd19495">
    <property type="entry name" value="Elp6"/>
    <property type="match status" value="1"/>
</dbReference>
<dbReference type="InterPro" id="IPR027417">
    <property type="entry name" value="P-loop_NTPase"/>
</dbReference>
<dbReference type="EMBL" id="LJBN01000245">
    <property type="protein sequence ID" value="OOQ81570.1"/>
    <property type="molecule type" value="Genomic_DNA"/>
</dbReference>
<feature type="region of interest" description="Disordered" evidence="3">
    <location>
        <begin position="143"/>
        <end position="163"/>
    </location>
</feature>
<dbReference type="AlphaFoldDB" id="A0A1S9R8E4"/>
<dbReference type="PANTHER" id="PTHR16184:SF6">
    <property type="entry name" value="ELONGATOR COMPLEX PROTEIN 6"/>
    <property type="match status" value="1"/>
</dbReference>
<dbReference type="GO" id="GO:0002098">
    <property type="term" value="P:tRNA wobble uridine modification"/>
    <property type="evidence" value="ECO:0007669"/>
    <property type="project" value="InterPro"/>
</dbReference>
<evidence type="ECO:0000313" key="5">
    <source>
        <dbReference type="Proteomes" id="UP000190744"/>
    </source>
</evidence>
<evidence type="ECO:0000256" key="2">
    <source>
        <dbReference type="ARBA" id="ARBA00008837"/>
    </source>
</evidence>
<sequence>MPSHPPLPPLLTPYLSNQPESSLTLVSSILGATSNWLILRYLHAALGSSSSFNASIGIDELSNGAKRKVVLVSFLRSWEFWRAEAKRLGLDLARLADKQQFAFVDGLSELFNTPGTASSAPMNIGSAVRTTLPIRSHLGAVPGRGPPSVVTAERPGNESLRQREPGTTKKLHFTGHGIAALDAMEKDIISEINRQRSSMTDGDEVLLVIDQPDFLLAATGASMGIGATEMAEWVTGLQQHVHATVLTMAADSPLIHNASTTGNQLSTPIETEHAAFAIGMAHRALSVMQLRTLETGAARDVSGVLRISRGGGWTTETEDSLDERELLYYIQRDGGVRVFGRGES</sequence>